<dbReference type="InterPro" id="IPR016152">
    <property type="entry name" value="PTrfase/Anion_transptr"/>
</dbReference>
<evidence type="ECO:0000313" key="3">
    <source>
        <dbReference type="Proteomes" id="UP000321514"/>
    </source>
</evidence>
<protein>
    <submittedName>
        <fullName evidence="2">PTS IIA-like nitrogen-regulatory protein PtsN</fullName>
    </submittedName>
</protein>
<evidence type="ECO:0000313" key="2">
    <source>
        <dbReference type="EMBL" id="GEN07957.1"/>
    </source>
</evidence>
<proteinExistence type="predicted"/>
<evidence type="ECO:0000259" key="1">
    <source>
        <dbReference type="PROSITE" id="PS51094"/>
    </source>
</evidence>
<feature type="domain" description="PTS EIIA type-2" evidence="1">
    <location>
        <begin position="19"/>
        <end position="162"/>
    </location>
</feature>
<dbReference type="Pfam" id="PF00359">
    <property type="entry name" value="PTS_EIIA_2"/>
    <property type="match status" value="1"/>
</dbReference>
<name>A0A511T253_MYXFU</name>
<dbReference type="InterPro" id="IPR002178">
    <property type="entry name" value="PTS_EIIA_type-2_dom"/>
</dbReference>
<dbReference type="EMBL" id="BJXR01000026">
    <property type="protein sequence ID" value="GEN07957.1"/>
    <property type="molecule type" value="Genomic_DNA"/>
</dbReference>
<organism evidence="2 3">
    <name type="scientific">Myxococcus fulvus</name>
    <dbReference type="NCBI Taxonomy" id="33"/>
    <lineage>
        <taxon>Bacteria</taxon>
        <taxon>Pseudomonadati</taxon>
        <taxon>Myxococcota</taxon>
        <taxon>Myxococcia</taxon>
        <taxon>Myxococcales</taxon>
        <taxon>Cystobacterineae</taxon>
        <taxon>Myxococcaceae</taxon>
        <taxon>Myxococcus</taxon>
    </lineage>
</organism>
<dbReference type="InterPro" id="IPR051541">
    <property type="entry name" value="PTS_SugarTrans_NitroReg"/>
</dbReference>
<dbReference type="AlphaFoldDB" id="A0A511T253"/>
<dbReference type="SUPFAM" id="SSF55804">
    <property type="entry name" value="Phoshotransferase/anion transport protein"/>
    <property type="match status" value="1"/>
</dbReference>
<dbReference type="Proteomes" id="UP000321514">
    <property type="component" value="Unassembled WGS sequence"/>
</dbReference>
<dbReference type="GO" id="GO:0030295">
    <property type="term" value="F:protein kinase activator activity"/>
    <property type="evidence" value="ECO:0007669"/>
    <property type="project" value="TreeGrafter"/>
</dbReference>
<accession>A0A511T253</accession>
<reference evidence="2 3" key="1">
    <citation type="submission" date="2019-07" db="EMBL/GenBank/DDBJ databases">
        <title>Whole genome shotgun sequence of Myxococcus fulvus NBRC 100333.</title>
        <authorList>
            <person name="Hosoyama A."/>
            <person name="Uohara A."/>
            <person name="Ohji S."/>
            <person name="Ichikawa N."/>
        </authorList>
    </citation>
    <scope>NUCLEOTIDE SEQUENCE [LARGE SCALE GENOMIC DNA]</scope>
    <source>
        <strain evidence="2 3">NBRC 100333</strain>
    </source>
</reference>
<dbReference type="STRING" id="1334629.MFUL124B02_01000"/>
<dbReference type="PANTHER" id="PTHR47738:SF1">
    <property type="entry name" value="NITROGEN REGULATORY PROTEIN"/>
    <property type="match status" value="1"/>
</dbReference>
<dbReference type="PROSITE" id="PS51094">
    <property type="entry name" value="PTS_EIIA_TYPE_2"/>
    <property type="match status" value="1"/>
</dbReference>
<dbReference type="PANTHER" id="PTHR47738">
    <property type="entry name" value="PTS SYSTEM FRUCTOSE-LIKE EIIA COMPONENT-RELATED"/>
    <property type="match status" value="1"/>
</dbReference>
<gene>
    <name evidence="2" type="ORF">MFU01_29940</name>
</gene>
<sequence length="177" mass="18933">MVGPGLLGPWEVVMLRWTEFLEVEAICPSLRARERVGVLHELAGMMADEAGVPARELAVHLLAREQLGSTAMEGGVAVPHCRHARAGRIVTCLGIHRGGLAFGEPEDGLVRIYVGLVSPPDTGGLHLNVLSRIATLLHDVRVRDALMAAASPAVIRALLVRAEEEVLPLRGELAVAR</sequence>
<dbReference type="Gene3D" id="3.40.930.10">
    <property type="entry name" value="Mannitol-specific EII, Chain A"/>
    <property type="match status" value="1"/>
</dbReference>
<comment type="caution">
    <text evidence="2">The sequence shown here is derived from an EMBL/GenBank/DDBJ whole genome shotgun (WGS) entry which is preliminary data.</text>
</comment>